<gene>
    <name evidence="4" type="ORF">WMO63_20145</name>
</gene>
<dbReference type="Gene3D" id="3.40.50.850">
    <property type="entry name" value="Isochorismatase-like"/>
    <property type="match status" value="1"/>
</dbReference>
<comment type="similarity">
    <text evidence="1">Belongs to the isochorismatase family.</text>
</comment>
<name>A0ABV1F7W3_9BACI</name>
<evidence type="ECO:0000313" key="4">
    <source>
        <dbReference type="EMBL" id="MEQ2467974.1"/>
    </source>
</evidence>
<dbReference type="Pfam" id="PF00857">
    <property type="entry name" value="Isochorismatase"/>
    <property type="match status" value="1"/>
</dbReference>
<dbReference type="InterPro" id="IPR050272">
    <property type="entry name" value="Isochorismatase-like_hydrls"/>
</dbReference>
<dbReference type="RefSeq" id="WP_235250096.1">
    <property type="nucleotide sequence ID" value="NZ_JBBMFN010000071.1"/>
</dbReference>
<reference evidence="4 5" key="1">
    <citation type="submission" date="2024-03" db="EMBL/GenBank/DDBJ databases">
        <title>Human intestinal bacterial collection.</title>
        <authorList>
            <person name="Pauvert C."/>
            <person name="Hitch T.C.A."/>
            <person name="Clavel T."/>
        </authorList>
    </citation>
    <scope>NUCLEOTIDE SEQUENCE [LARGE SCALE GENOMIC DNA]</scope>
    <source>
        <strain evidence="4 5">CLA-SR-H024</strain>
    </source>
</reference>
<sequence length="172" mass="19213">MVDGNTETNKIYNKTGLLDTINLVIEKAIQLNVEVMFVRDKDVAGGEGPGFQIHSDLKVPVEAKIFDKYATNAFYGTGLLEYLQSKDIQHLVIMGCETPYCIDTAVRTATVNNMDVTLVGDGHSTTDSTVLSAEKIIQHHNKILHGHYNVDHFSIVREAEEDLFSPMHDSYR</sequence>
<dbReference type="Proteomes" id="UP001465426">
    <property type="component" value="Unassembled WGS sequence"/>
</dbReference>
<dbReference type="PANTHER" id="PTHR43540">
    <property type="entry name" value="PEROXYUREIDOACRYLATE/UREIDOACRYLATE AMIDOHYDROLASE-RELATED"/>
    <property type="match status" value="1"/>
</dbReference>
<accession>A0ABV1F7W3</accession>
<dbReference type="PANTHER" id="PTHR43540:SF14">
    <property type="entry name" value="ISOCHORISMATASE"/>
    <property type="match status" value="1"/>
</dbReference>
<comment type="caution">
    <text evidence="4">The sequence shown here is derived from an EMBL/GenBank/DDBJ whole genome shotgun (WGS) entry which is preliminary data.</text>
</comment>
<protein>
    <submittedName>
        <fullName evidence="4">Isochorismatase family protein</fullName>
    </submittedName>
</protein>
<evidence type="ECO:0000256" key="1">
    <source>
        <dbReference type="ARBA" id="ARBA00006336"/>
    </source>
</evidence>
<proteinExistence type="inferred from homology"/>
<dbReference type="EMBL" id="JBBMFN010000071">
    <property type="protein sequence ID" value="MEQ2467974.1"/>
    <property type="molecule type" value="Genomic_DNA"/>
</dbReference>
<organism evidence="4 5">
    <name type="scientific">Niallia hominis</name>
    <dbReference type="NCBI Taxonomy" id="3133173"/>
    <lineage>
        <taxon>Bacteria</taxon>
        <taxon>Bacillati</taxon>
        <taxon>Bacillota</taxon>
        <taxon>Bacilli</taxon>
        <taxon>Bacillales</taxon>
        <taxon>Bacillaceae</taxon>
        <taxon>Niallia</taxon>
    </lineage>
</organism>
<dbReference type="InterPro" id="IPR000868">
    <property type="entry name" value="Isochorismatase-like_dom"/>
</dbReference>
<dbReference type="SUPFAM" id="SSF52499">
    <property type="entry name" value="Isochorismatase-like hydrolases"/>
    <property type="match status" value="1"/>
</dbReference>
<evidence type="ECO:0000313" key="5">
    <source>
        <dbReference type="Proteomes" id="UP001465426"/>
    </source>
</evidence>
<keyword evidence="5" id="KW-1185">Reference proteome</keyword>
<dbReference type="InterPro" id="IPR036380">
    <property type="entry name" value="Isochorismatase-like_sf"/>
</dbReference>
<evidence type="ECO:0000256" key="2">
    <source>
        <dbReference type="ARBA" id="ARBA00022801"/>
    </source>
</evidence>
<evidence type="ECO:0000259" key="3">
    <source>
        <dbReference type="Pfam" id="PF00857"/>
    </source>
</evidence>
<keyword evidence="2" id="KW-0378">Hydrolase</keyword>
<feature type="domain" description="Isochorismatase-like" evidence="3">
    <location>
        <begin position="8"/>
        <end position="127"/>
    </location>
</feature>